<dbReference type="Proteomes" id="UP000230214">
    <property type="component" value="Unassembled WGS sequence"/>
</dbReference>
<evidence type="ECO:0000313" key="2">
    <source>
        <dbReference type="Proteomes" id="UP000230214"/>
    </source>
</evidence>
<dbReference type="PROSITE" id="PS00018">
    <property type="entry name" value="EF_HAND_1"/>
    <property type="match status" value="1"/>
</dbReference>
<dbReference type="AlphaFoldDB" id="A0A2H0R9R6"/>
<dbReference type="InterPro" id="IPR036439">
    <property type="entry name" value="Dockerin_dom_sf"/>
</dbReference>
<organism evidence="1 2">
    <name type="scientific">candidate division WWE3 bacterium CG10_big_fil_rev_8_21_14_0_10_32_10</name>
    <dbReference type="NCBI Taxonomy" id="1975090"/>
    <lineage>
        <taxon>Bacteria</taxon>
        <taxon>Katanobacteria</taxon>
    </lineage>
</organism>
<gene>
    <name evidence="1" type="ORF">COV24_03615</name>
</gene>
<accession>A0A2H0R9R6</accession>
<dbReference type="InterPro" id="IPR018247">
    <property type="entry name" value="EF_Hand_1_Ca_BS"/>
</dbReference>
<dbReference type="EMBL" id="PCXU01000030">
    <property type="protein sequence ID" value="PIR43253.1"/>
    <property type="molecule type" value="Genomic_DNA"/>
</dbReference>
<evidence type="ECO:0008006" key="3">
    <source>
        <dbReference type="Google" id="ProtNLM"/>
    </source>
</evidence>
<comment type="caution">
    <text evidence="1">The sequence shown here is derived from an EMBL/GenBank/DDBJ whole genome shotgun (WGS) entry which is preliminary data.</text>
</comment>
<name>A0A2H0R9R6_UNCKA</name>
<sequence length="372" mass="41228">MKKKLPFIVIIAFVSIFLLFTIKSKKSLAQTWPTIDPVTREYYDVSVMSDITTQQRTGPGPSYAVVTTFRIVGVRVNYYSKIYGFLQKPYSGIEPGHFELTRRSTSSPYYDSVPVPLVQNGCIDLHSNPFNIPSSYIATFCYTLGTATPNTSGIMYGPNTIPYISYTYKGTTPASLEIISLAFNKYEQFGDISGVNGFGGRVVYLTVDTNANTNNFSPVTYHLQAITTGLTTTQATDLCDLGSNYPTKYFRYGYDYPIPEGGNLYPITAQDGHCQFSYTHNYLLPWYISLYVEGGTPIPSLGVSPNPTPTPPRPRNSLLDLNEDTTVDIQDIIVLVNEVFKPTGIYGSDVNGDGSIDIIDIITLINVIFFVN</sequence>
<dbReference type="SUPFAM" id="SSF63446">
    <property type="entry name" value="Type I dockerin domain"/>
    <property type="match status" value="1"/>
</dbReference>
<reference evidence="1 2" key="1">
    <citation type="submission" date="2017-09" db="EMBL/GenBank/DDBJ databases">
        <title>Depth-based differentiation of microbial function through sediment-hosted aquifers and enrichment of novel symbionts in the deep terrestrial subsurface.</title>
        <authorList>
            <person name="Probst A.J."/>
            <person name="Ladd B."/>
            <person name="Jarett J.K."/>
            <person name="Geller-Mcgrath D.E."/>
            <person name="Sieber C.M."/>
            <person name="Emerson J.B."/>
            <person name="Anantharaman K."/>
            <person name="Thomas B.C."/>
            <person name="Malmstrom R."/>
            <person name="Stieglmeier M."/>
            <person name="Klingl A."/>
            <person name="Woyke T."/>
            <person name="Ryan C.M."/>
            <person name="Banfield J.F."/>
        </authorList>
    </citation>
    <scope>NUCLEOTIDE SEQUENCE [LARGE SCALE GENOMIC DNA]</scope>
    <source>
        <strain evidence="1">CG10_big_fil_rev_8_21_14_0_10_32_10</strain>
    </source>
</reference>
<protein>
    <recommendedName>
        <fullName evidence="3">Dockerin domain-containing protein</fullName>
    </recommendedName>
</protein>
<dbReference type="Gene3D" id="1.10.1330.10">
    <property type="entry name" value="Dockerin domain"/>
    <property type="match status" value="1"/>
</dbReference>
<proteinExistence type="predicted"/>
<dbReference type="GO" id="GO:0000272">
    <property type="term" value="P:polysaccharide catabolic process"/>
    <property type="evidence" value="ECO:0007669"/>
    <property type="project" value="InterPro"/>
</dbReference>
<evidence type="ECO:0000313" key="1">
    <source>
        <dbReference type="EMBL" id="PIR43253.1"/>
    </source>
</evidence>